<evidence type="ECO:0000256" key="1">
    <source>
        <dbReference type="SAM" id="MobiDB-lite"/>
    </source>
</evidence>
<accession>A0A1H6LEC9</accession>
<feature type="compositionally biased region" description="Basic and acidic residues" evidence="1">
    <location>
        <begin position="10"/>
        <end position="19"/>
    </location>
</feature>
<proteinExistence type="predicted"/>
<evidence type="ECO:0000313" key="2">
    <source>
        <dbReference type="EMBL" id="SEH86708.1"/>
    </source>
</evidence>
<sequence>MAQKNKKPGHYRDETERKGKVTSVRLSDAQYEAIQRNANKHGQSMSAYMANVASKEKTGLTPALIVQMQNMFNNACRVVEQNAPEEVDNMQKEMKKIWLKLM</sequence>
<dbReference type="Pfam" id="PF21983">
    <property type="entry name" value="NikA-like"/>
    <property type="match status" value="1"/>
</dbReference>
<gene>
    <name evidence="2" type="ORF">SAMN02910265_03108</name>
</gene>
<dbReference type="OrthoDB" id="1822332at2"/>
<name>A0A1H6LEC9_RUMFL</name>
<evidence type="ECO:0000313" key="3">
    <source>
        <dbReference type="Proteomes" id="UP000183190"/>
    </source>
</evidence>
<dbReference type="AlphaFoldDB" id="A0A1H6LEC9"/>
<feature type="region of interest" description="Disordered" evidence="1">
    <location>
        <begin position="1"/>
        <end position="24"/>
    </location>
</feature>
<dbReference type="Proteomes" id="UP000183190">
    <property type="component" value="Unassembled WGS sequence"/>
</dbReference>
<dbReference type="RefSeq" id="WP_074719029.1">
    <property type="nucleotide sequence ID" value="NZ_FNWV01000020.1"/>
</dbReference>
<evidence type="ECO:0008006" key="4">
    <source>
        <dbReference type="Google" id="ProtNLM"/>
    </source>
</evidence>
<reference evidence="2 3" key="1">
    <citation type="submission" date="2016-10" db="EMBL/GenBank/DDBJ databases">
        <authorList>
            <person name="de Groot N.N."/>
        </authorList>
    </citation>
    <scope>NUCLEOTIDE SEQUENCE [LARGE SCALE GENOMIC DNA]</scope>
    <source>
        <strain evidence="2 3">YAD2003</strain>
    </source>
</reference>
<dbReference type="InterPro" id="IPR053842">
    <property type="entry name" value="NikA-like"/>
</dbReference>
<dbReference type="EMBL" id="FNWV01000020">
    <property type="protein sequence ID" value="SEH86708.1"/>
    <property type="molecule type" value="Genomic_DNA"/>
</dbReference>
<organism evidence="2 3">
    <name type="scientific">Ruminococcus flavefaciens</name>
    <dbReference type="NCBI Taxonomy" id="1265"/>
    <lineage>
        <taxon>Bacteria</taxon>
        <taxon>Bacillati</taxon>
        <taxon>Bacillota</taxon>
        <taxon>Clostridia</taxon>
        <taxon>Eubacteriales</taxon>
        <taxon>Oscillospiraceae</taxon>
        <taxon>Ruminococcus</taxon>
    </lineage>
</organism>
<protein>
    <recommendedName>
        <fullName evidence="4">Mobilization protein</fullName>
    </recommendedName>
</protein>